<dbReference type="PANTHER" id="PTHR41795:SF1">
    <property type="entry name" value="EXOPOLYSACCHARIDE SYNTHESIS PROTEIN"/>
    <property type="match status" value="1"/>
</dbReference>
<dbReference type="PANTHER" id="PTHR41795">
    <property type="entry name" value="EXOPOLYSACCHARIDE SYNTHESIS PROTEIN"/>
    <property type="match status" value="1"/>
</dbReference>
<dbReference type="RefSeq" id="WP_088216552.1">
    <property type="nucleotide sequence ID" value="NZ_NIPW01000038.1"/>
</dbReference>
<protein>
    <submittedName>
        <fullName evidence="2">Protein exod</fullName>
    </submittedName>
</protein>
<keyword evidence="3" id="KW-1185">Reference proteome</keyword>
<evidence type="ECO:0000313" key="3">
    <source>
        <dbReference type="Proteomes" id="UP000196878"/>
    </source>
</evidence>
<name>A0A212A7Y4_9RHOB</name>
<accession>A0A212A7Y4</accession>
<gene>
    <name evidence="2" type="ORF">CDV49_16790</name>
</gene>
<dbReference type="OrthoDB" id="7949130at2"/>
<comment type="caution">
    <text evidence="2">The sequence shown here is derived from an EMBL/GenBank/DDBJ whole genome shotgun (WGS) entry which is preliminary data.</text>
</comment>
<proteinExistence type="predicted"/>
<dbReference type="AlphaFoldDB" id="A0A212A7Y4"/>
<evidence type="ECO:0000313" key="2">
    <source>
        <dbReference type="EMBL" id="OWJ75558.1"/>
    </source>
</evidence>
<dbReference type="PIRSF" id="PIRSF033239">
    <property type="entry name" value="ExoD"/>
    <property type="match status" value="1"/>
</dbReference>
<sequence>MQFSDTPQDLGTTLRTTIGRIQGKTITLRALMEDMGEQGLLLICAVASLPFLIPVSIPGVSTVFGAAIILIAIAVTLNRMPWLPRKVLDREIATEKLKPALERGVNLVERINRFIRPRFQAMTEGGLITRINGLAIAWSGLLLMAPFGFVPFSNTLPGIAVLLLALGMIQRDGLVVIGGYVMMFGTMVYFTVLFWLAFRAGQLAFGG</sequence>
<keyword evidence="1" id="KW-0812">Transmembrane</keyword>
<keyword evidence="1" id="KW-0472">Membrane</keyword>
<reference evidence="2 3" key="1">
    <citation type="submission" date="2016-12" db="EMBL/GenBank/DDBJ databases">
        <title>Comparison of Traditional DNA-DNA Hybridization with In Silico Genomic Analysis.</title>
        <authorList>
            <person name="Nicholson A.C."/>
            <person name="Humrighouse B.W."/>
            <person name="Graziano J."/>
            <person name="Lasker B."/>
            <person name="Whitney A.M."/>
            <person name="Mcquiston J.R."/>
        </authorList>
    </citation>
    <scope>NUCLEOTIDE SEQUENCE [LARGE SCALE GENOMIC DNA]</scope>
    <source>
        <strain evidence="2 3">H2240</strain>
    </source>
</reference>
<keyword evidence="1" id="KW-1133">Transmembrane helix</keyword>
<dbReference type="InterPro" id="IPR010331">
    <property type="entry name" value="ExoD"/>
</dbReference>
<dbReference type="Pfam" id="PF06055">
    <property type="entry name" value="ExoD"/>
    <property type="match status" value="1"/>
</dbReference>
<dbReference type="EMBL" id="NIPW01000038">
    <property type="protein sequence ID" value="OWJ75558.1"/>
    <property type="molecule type" value="Genomic_DNA"/>
</dbReference>
<feature type="transmembrane region" description="Helical" evidence="1">
    <location>
        <begin position="127"/>
        <end position="145"/>
    </location>
</feature>
<organism evidence="2 3">
    <name type="scientific">Haematobacter genomosp. 1</name>
    <dbReference type="NCBI Taxonomy" id="366618"/>
    <lineage>
        <taxon>Bacteria</taxon>
        <taxon>Pseudomonadati</taxon>
        <taxon>Pseudomonadota</taxon>
        <taxon>Alphaproteobacteria</taxon>
        <taxon>Rhodobacterales</taxon>
        <taxon>Paracoccaceae</taxon>
        <taxon>Haematobacter</taxon>
    </lineage>
</organism>
<feature type="transmembrane region" description="Helical" evidence="1">
    <location>
        <begin position="151"/>
        <end position="169"/>
    </location>
</feature>
<feature type="transmembrane region" description="Helical" evidence="1">
    <location>
        <begin position="63"/>
        <end position="80"/>
    </location>
</feature>
<evidence type="ECO:0000256" key="1">
    <source>
        <dbReference type="SAM" id="Phobius"/>
    </source>
</evidence>
<dbReference type="Proteomes" id="UP000196878">
    <property type="component" value="Unassembled WGS sequence"/>
</dbReference>
<feature type="transmembrane region" description="Helical" evidence="1">
    <location>
        <begin position="176"/>
        <end position="198"/>
    </location>
</feature>